<dbReference type="AlphaFoldDB" id="J3P3U0"/>
<dbReference type="eggNOG" id="ENOG502SS3N">
    <property type="taxonomic scope" value="Eukaryota"/>
</dbReference>
<dbReference type="Gene3D" id="1.20.58.340">
    <property type="entry name" value="Magnesium transport protein CorA, transmembrane region"/>
    <property type="match status" value="1"/>
</dbReference>
<feature type="transmembrane region" description="Helical" evidence="5">
    <location>
        <begin position="393"/>
        <end position="415"/>
    </location>
</feature>
<proteinExistence type="predicted"/>
<dbReference type="Proteomes" id="UP000006039">
    <property type="component" value="Unassembled WGS sequence"/>
</dbReference>
<reference evidence="8" key="1">
    <citation type="submission" date="2010-07" db="EMBL/GenBank/DDBJ databases">
        <title>The genome sequence of Gaeumannomyces graminis var. tritici strain R3-111a-1.</title>
        <authorList>
            <consortium name="The Broad Institute Genome Sequencing Platform"/>
            <person name="Ma L.-J."/>
            <person name="Dead R."/>
            <person name="Young S."/>
            <person name="Zeng Q."/>
            <person name="Koehrsen M."/>
            <person name="Alvarado L."/>
            <person name="Berlin A."/>
            <person name="Chapman S.B."/>
            <person name="Chen Z."/>
            <person name="Freedman E."/>
            <person name="Gellesch M."/>
            <person name="Goldberg J."/>
            <person name="Griggs A."/>
            <person name="Gujja S."/>
            <person name="Heilman E.R."/>
            <person name="Heiman D."/>
            <person name="Hepburn T."/>
            <person name="Howarth C."/>
            <person name="Jen D."/>
            <person name="Larson L."/>
            <person name="Mehta T."/>
            <person name="Neiman D."/>
            <person name="Pearson M."/>
            <person name="Roberts A."/>
            <person name="Saif S."/>
            <person name="Shea T."/>
            <person name="Shenoy N."/>
            <person name="Sisk P."/>
            <person name="Stolte C."/>
            <person name="Sykes S."/>
            <person name="Walk T."/>
            <person name="White J."/>
            <person name="Yandava C."/>
            <person name="Haas B."/>
            <person name="Nusbaum C."/>
            <person name="Birren B."/>
        </authorList>
    </citation>
    <scope>NUCLEOTIDE SEQUENCE [LARGE SCALE GENOMIC DNA]</scope>
    <source>
        <strain evidence="8">R3-111a-1</strain>
    </source>
</reference>
<dbReference type="SUPFAM" id="SSF144083">
    <property type="entry name" value="Magnesium transport protein CorA, transmembrane region"/>
    <property type="match status" value="1"/>
</dbReference>
<keyword evidence="3 5" id="KW-1133">Transmembrane helix</keyword>
<organism evidence="6">
    <name type="scientific">Gaeumannomyces tritici (strain R3-111a-1)</name>
    <name type="common">Wheat and barley take-all root rot fungus</name>
    <name type="synonym">Gaeumannomyces graminis var. tritici</name>
    <dbReference type="NCBI Taxonomy" id="644352"/>
    <lineage>
        <taxon>Eukaryota</taxon>
        <taxon>Fungi</taxon>
        <taxon>Dikarya</taxon>
        <taxon>Ascomycota</taxon>
        <taxon>Pezizomycotina</taxon>
        <taxon>Sordariomycetes</taxon>
        <taxon>Sordariomycetidae</taxon>
        <taxon>Magnaporthales</taxon>
        <taxon>Magnaporthaceae</taxon>
        <taxon>Gaeumannomyces</taxon>
    </lineage>
</organism>
<sequence>MDDYMFETMLEGCTSVNETTSYLEILNYSDPTMNSNEEHSLPMSEFENFIHRRGVFEPPRLKNGAKLLHGLRLVLQQRAQDPETFAPNVISFTAGDYEAMVRGMRLPLRAIEGTAVVGPFFWSAMDHADDADPHLHVIFRKSDVRKKGRTRGWELMLSYSFRTGVTSGYAKGTESSDLVEAVRTVRACAHDVNHPLLLPLVVLSHDLSPNGDVKQRDARDWLRRLEHAVSMREEIHERESYVGGTCTGTGTGTGGASLSGLDLDQLNRDLVECHSQVLWKRPRAYLEIAAALEDAMELFRSRLTLIPRERGGGPLGSLDRAHRGMLARLGFYRAKLRGVESYAHTTLERLGIQRAALYNTLAQKESRLSLEIASQQRRLAHASKRDSNSMKTLSLLGAIFLPATFLASVFSMTFFDFKAQNGEPVVAESVWIYFALTVPLTLAIVVCWLVWDRRRERHYAAEDEDLEKGIDKMELQIMAAMRQRTLSKVRTFGPGNAIKSEKLRQDAKDGGVKVKEKV</sequence>
<gene>
    <name evidence="7" type="primary">20348633</name>
    <name evidence="6" type="ORF">GGTG_08175</name>
</gene>
<keyword evidence="4 5" id="KW-0472">Membrane</keyword>
<reference evidence="7" key="4">
    <citation type="journal article" date="2015" name="G3 (Bethesda)">
        <title>Genome sequences of three phytopathogenic species of the Magnaporthaceae family of fungi.</title>
        <authorList>
            <person name="Okagaki L.H."/>
            <person name="Nunes C.C."/>
            <person name="Sailsbery J."/>
            <person name="Clay B."/>
            <person name="Brown D."/>
            <person name="John T."/>
            <person name="Oh Y."/>
            <person name="Young N."/>
            <person name="Fitzgerald M."/>
            <person name="Haas B.J."/>
            <person name="Zeng Q."/>
            <person name="Young S."/>
            <person name="Adiconis X."/>
            <person name="Fan L."/>
            <person name="Levin J.Z."/>
            <person name="Mitchell T.K."/>
            <person name="Okubara P.A."/>
            <person name="Farman M.L."/>
            <person name="Kohn L.M."/>
            <person name="Birren B."/>
            <person name="Ma L.-J."/>
            <person name="Dean R.A."/>
        </authorList>
    </citation>
    <scope>NUCLEOTIDE SEQUENCE</scope>
    <source>
        <strain evidence="7">R3-111a-1</strain>
    </source>
</reference>
<reference evidence="7" key="5">
    <citation type="submission" date="2018-04" db="UniProtKB">
        <authorList>
            <consortium name="EnsemblFungi"/>
        </authorList>
    </citation>
    <scope>IDENTIFICATION</scope>
    <source>
        <strain evidence="7">R3-111a-1</strain>
    </source>
</reference>
<evidence type="ECO:0000313" key="8">
    <source>
        <dbReference type="Proteomes" id="UP000006039"/>
    </source>
</evidence>
<evidence type="ECO:0000313" key="7">
    <source>
        <dbReference type="EnsemblFungi" id="EJT74334"/>
    </source>
</evidence>
<comment type="subcellular location">
    <subcellularLocation>
        <location evidence="1">Membrane</location>
        <topology evidence="1">Multi-pass membrane protein</topology>
    </subcellularLocation>
</comment>
<keyword evidence="8" id="KW-1185">Reference proteome</keyword>
<evidence type="ECO:0000256" key="4">
    <source>
        <dbReference type="ARBA" id="ARBA00023136"/>
    </source>
</evidence>
<evidence type="ECO:0000256" key="2">
    <source>
        <dbReference type="ARBA" id="ARBA00022692"/>
    </source>
</evidence>
<keyword evidence="2 5" id="KW-0812">Transmembrane</keyword>
<name>J3P3U0_GAET3</name>
<dbReference type="VEuPathDB" id="FungiDB:GGTG_08175"/>
<dbReference type="HOGENOM" id="CLU_042086_0_0_1"/>
<dbReference type="EMBL" id="GL385398">
    <property type="protein sequence ID" value="EJT74334.1"/>
    <property type="molecule type" value="Genomic_DNA"/>
</dbReference>
<dbReference type="GeneID" id="20348633"/>
<evidence type="ECO:0000313" key="6">
    <source>
        <dbReference type="EMBL" id="EJT74334.1"/>
    </source>
</evidence>
<evidence type="ECO:0000256" key="5">
    <source>
        <dbReference type="SAM" id="Phobius"/>
    </source>
</evidence>
<feature type="transmembrane region" description="Helical" evidence="5">
    <location>
        <begin position="430"/>
        <end position="451"/>
    </location>
</feature>
<dbReference type="STRING" id="644352.J3P3U0"/>
<accession>J3P3U0</accession>
<dbReference type="EnsemblFungi" id="EJT74334">
    <property type="protein sequence ID" value="EJT74334"/>
    <property type="gene ID" value="GGTG_08175"/>
</dbReference>
<dbReference type="RefSeq" id="XP_009224278.1">
    <property type="nucleotide sequence ID" value="XM_009226014.1"/>
</dbReference>
<evidence type="ECO:0000256" key="1">
    <source>
        <dbReference type="ARBA" id="ARBA00004141"/>
    </source>
</evidence>
<dbReference type="OrthoDB" id="2830640at2759"/>
<reference evidence="6" key="2">
    <citation type="submission" date="2010-07" db="EMBL/GenBank/DDBJ databases">
        <authorList>
            <consortium name="The Broad Institute Genome Sequencing Platform"/>
            <consortium name="Broad Institute Genome Sequencing Center for Infectious Disease"/>
            <person name="Ma L.-J."/>
            <person name="Dead R."/>
            <person name="Young S."/>
            <person name="Zeng Q."/>
            <person name="Koehrsen M."/>
            <person name="Alvarado L."/>
            <person name="Berlin A."/>
            <person name="Chapman S.B."/>
            <person name="Chen Z."/>
            <person name="Freedman E."/>
            <person name="Gellesch M."/>
            <person name="Goldberg J."/>
            <person name="Griggs A."/>
            <person name="Gujja S."/>
            <person name="Heilman E.R."/>
            <person name="Heiman D."/>
            <person name="Hepburn T."/>
            <person name="Howarth C."/>
            <person name="Jen D."/>
            <person name="Larson L."/>
            <person name="Mehta T."/>
            <person name="Neiman D."/>
            <person name="Pearson M."/>
            <person name="Roberts A."/>
            <person name="Saif S."/>
            <person name="Shea T."/>
            <person name="Shenoy N."/>
            <person name="Sisk P."/>
            <person name="Stolte C."/>
            <person name="Sykes S."/>
            <person name="Walk T."/>
            <person name="White J."/>
            <person name="Yandava C."/>
            <person name="Haas B."/>
            <person name="Nusbaum C."/>
            <person name="Birren B."/>
        </authorList>
    </citation>
    <scope>NUCLEOTIDE SEQUENCE</scope>
    <source>
        <strain evidence="6">R3-111a-1</strain>
    </source>
</reference>
<reference evidence="6" key="3">
    <citation type="submission" date="2010-09" db="EMBL/GenBank/DDBJ databases">
        <title>Annotation of Gaeumannomyces graminis var. tritici R3-111a-1.</title>
        <authorList>
            <consortium name="The Broad Institute Genome Sequencing Platform"/>
            <person name="Ma L.-J."/>
            <person name="Dead R."/>
            <person name="Young S.K."/>
            <person name="Zeng Q."/>
            <person name="Gargeya S."/>
            <person name="Fitzgerald M."/>
            <person name="Haas B."/>
            <person name="Abouelleil A."/>
            <person name="Alvarado L."/>
            <person name="Arachchi H.M."/>
            <person name="Berlin A."/>
            <person name="Brown A."/>
            <person name="Chapman S.B."/>
            <person name="Chen Z."/>
            <person name="Dunbar C."/>
            <person name="Freedman E."/>
            <person name="Gearin G."/>
            <person name="Gellesch M."/>
            <person name="Goldberg J."/>
            <person name="Griggs A."/>
            <person name="Gujja S."/>
            <person name="Heiman D."/>
            <person name="Howarth C."/>
            <person name="Larson L."/>
            <person name="Lui A."/>
            <person name="MacDonald P.J.P."/>
            <person name="Mehta T."/>
            <person name="Montmayeur A."/>
            <person name="Murphy C."/>
            <person name="Neiman D."/>
            <person name="Pearson M."/>
            <person name="Priest M."/>
            <person name="Roberts A."/>
            <person name="Saif S."/>
            <person name="Shea T."/>
            <person name="Shenoy N."/>
            <person name="Sisk P."/>
            <person name="Stolte C."/>
            <person name="Sykes S."/>
            <person name="Yandava C."/>
            <person name="Wortman J."/>
            <person name="Nusbaum C."/>
            <person name="Birren B."/>
        </authorList>
    </citation>
    <scope>NUCLEOTIDE SEQUENCE</scope>
    <source>
        <strain evidence="6">R3-111a-1</strain>
    </source>
</reference>
<dbReference type="InterPro" id="IPR045863">
    <property type="entry name" value="CorA_TM1_TM2"/>
</dbReference>
<protein>
    <submittedName>
        <fullName evidence="6 7">Uncharacterized protein</fullName>
    </submittedName>
</protein>
<evidence type="ECO:0000256" key="3">
    <source>
        <dbReference type="ARBA" id="ARBA00022989"/>
    </source>
</evidence>
<dbReference type="GO" id="GO:0016020">
    <property type="term" value="C:membrane"/>
    <property type="evidence" value="ECO:0007669"/>
    <property type="project" value="UniProtKB-SubCell"/>
</dbReference>